<name>K2PZ02_9FLAO</name>
<sequence>MQKQNTENVKEINIKLEKFTENDFALYFELVNNEKVMEMITERAIEKDEAKTNFNKLIQNNKLKENFGNFKIIETKNNEFVGLAKLEIKNSVDNEAELGYMVLPKYWGKGIAGKVGKQLIESVQKENQIERLFAIIDPKNLPSRKILINNGFESKEFKDFDGLPGEILELKLK</sequence>
<dbReference type="Pfam" id="PF13302">
    <property type="entry name" value="Acetyltransf_3"/>
    <property type="match status" value="1"/>
</dbReference>
<dbReference type="InterPro" id="IPR000182">
    <property type="entry name" value="GNAT_dom"/>
</dbReference>
<evidence type="ECO:0000313" key="2">
    <source>
        <dbReference type="EMBL" id="EKF53806.1"/>
    </source>
</evidence>
<dbReference type="PROSITE" id="PS51186">
    <property type="entry name" value="GNAT"/>
    <property type="match status" value="1"/>
</dbReference>
<dbReference type="PANTHER" id="PTHR43792:SF1">
    <property type="entry name" value="N-ACETYLTRANSFERASE DOMAIN-CONTAINING PROTEIN"/>
    <property type="match status" value="1"/>
</dbReference>
<dbReference type="PANTHER" id="PTHR43792">
    <property type="entry name" value="GNAT FAMILY, PUTATIVE (AFU_ORTHOLOGUE AFUA_3G00765)-RELATED-RELATED"/>
    <property type="match status" value="1"/>
</dbReference>
<dbReference type="InterPro" id="IPR016181">
    <property type="entry name" value="Acyl_CoA_acyltransferase"/>
</dbReference>
<dbReference type="Gene3D" id="3.40.630.30">
    <property type="match status" value="1"/>
</dbReference>
<organism evidence="2 3">
    <name type="scientific">Galbibacter marinus</name>
    <dbReference type="NCBI Taxonomy" id="555500"/>
    <lineage>
        <taxon>Bacteria</taxon>
        <taxon>Pseudomonadati</taxon>
        <taxon>Bacteroidota</taxon>
        <taxon>Flavobacteriia</taxon>
        <taxon>Flavobacteriales</taxon>
        <taxon>Flavobacteriaceae</taxon>
        <taxon>Galbibacter</taxon>
    </lineage>
</organism>
<dbReference type="Proteomes" id="UP000007364">
    <property type="component" value="Unassembled WGS sequence"/>
</dbReference>
<comment type="caution">
    <text evidence="2">The sequence shown here is derived from an EMBL/GenBank/DDBJ whole genome shotgun (WGS) entry which is preliminary data.</text>
</comment>
<proteinExistence type="predicted"/>
<keyword evidence="3" id="KW-1185">Reference proteome</keyword>
<dbReference type="GO" id="GO:0016747">
    <property type="term" value="F:acyltransferase activity, transferring groups other than amino-acyl groups"/>
    <property type="evidence" value="ECO:0007669"/>
    <property type="project" value="InterPro"/>
</dbReference>
<dbReference type="AlphaFoldDB" id="K2PZ02"/>
<gene>
    <name evidence="2" type="ORF">I215_15683</name>
</gene>
<feature type="domain" description="N-acetyltransferase" evidence="1">
    <location>
        <begin position="14"/>
        <end position="173"/>
    </location>
</feature>
<dbReference type="eggNOG" id="COG1670">
    <property type="taxonomic scope" value="Bacteria"/>
</dbReference>
<dbReference type="EMBL" id="AMSG01000068">
    <property type="protein sequence ID" value="EKF53806.1"/>
    <property type="molecule type" value="Genomic_DNA"/>
</dbReference>
<protein>
    <submittedName>
        <fullName evidence="2">GCN5-linked N-acetyltransferase</fullName>
    </submittedName>
</protein>
<dbReference type="CDD" id="cd04301">
    <property type="entry name" value="NAT_SF"/>
    <property type="match status" value="1"/>
</dbReference>
<reference evidence="2 3" key="1">
    <citation type="journal article" date="2012" name="J. Bacteriol.">
        <title>Genome Sequence of Galbibacter marinum Type Strain ck-I2-15.</title>
        <authorList>
            <person name="Lai Q."/>
            <person name="Li C."/>
            <person name="Shao Z."/>
        </authorList>
    </citation>
    <scope>NUCLEOTIDE SEQUENCE [LARGE SCALE GENOMIC DNA]</scope>
    <source>
        <strain evidence="3">ck-I2-15</strain>
    </source>
</reference>
<evidence type="ECO:0000259" key="1">
    <source>
        <dbReference type="PROSITE" id="PS51186"/>
    </source>
</evidence>
<keyword evidence="2" id="KW-0808">Transferase</keyword>
<accession>K2PZ02</accession>
<dbReference type="SUPFAM" id="SSF55729">
    <property type="entry name" value="Acyl-CoA N-acyltransferases (Nat)"/>
    <property type="match status" value="1"/>
</dbReference>
<evidence type="ECO:0000313" key="3">
    <source>
        <dbReference type="Proteomes" id="UP000007364"/>
    </source>
</evidence>
<dbReference type="STRING" id="555500.I215_15683"/>
<dbReference type="InterPro" id="IPR051531">
    <property type="entry name" value="N-acetyltransferase"/>
</dbReference>
<dbReference type="PATRIC" id="fig|555500.3.peg.3220"/>